<dbReference type="GO" id="GO:0008270">
    <property type="term" value="F:zinc ion binding"/>
    <property type="evidence" value="ECO:0007669"/>
    <property type="project" value="UniProtKB-KW"/>
</dbReference>
<comment type="caution">
    <text evidence="5">The sequence shown here is derived from an EMBL/GenBank/DDBJ whole genome shotgun (WGS) entry which is preliminary data.</text>
</comment>
<accession>A0A7J6WM48</accession>
<dbReference type="Gene3D" id="2.40.50.40">
    <property type="match status" value="1"/>
</dbReference>
<keyword evidence="6" id="KW-1185">Reference proteome</keyword>
<dbReference type="AlphaFoldDB" id="A0A7J6WM48"/>
<dbReference type="Proteomes" id="UP000554482">
    <property type="component" value="Unassembled WGS sequence"/>
</dbReference>
<reference evidence="5 6" key="1">
    <citation type="submission" date="2020-06" db="EMBL/GenBank/DDBJ databases">
        <title>Transcriptomic and genomic resources for Thalictrum thalictroides and T. hernandezii: Facilitating candidate gene discovery in an emerging model plant lineage.</title>
        <authorList>
            <person name="Arias T."/>
            <person name="Riano-Pachon D.M."/>
            <person name="Di Stilio V.S."/>
        </authorList>
    </citation>
    <scope>NUCLEOTIDE SEQUENCE [LARGE SCALE GENOMIC DNA]</scope>
    <source>
        <strain evidence="6">cv. WT478/WT964</strain>
        <tissue evidence="5">Leaves</tissue>
    </source>
</reference>
<evidence type="ECO:0000256" key="2">
    <source>
        <dbReference type="SAM" id="MobiDB-lite"/>
    </source>
</evidence>
<feature type="region of interest" description="Disordered" evidence="2">
    <location>
        <begin position="87"/>
        <end position="107"/>
    </location>
</feature>
<dbReference type="SUPFAM" id="SSF54160">
    <property type="entry name" value="Chromo domain-like"/>
    <property type="match status" value="1"/>
</dbReference>
<evidence type="ECO:0000259" key="3">
    <source>
        <dbReference type="PROSITE" id="PS50013"/>
    </source>
</evidence>
<name>A0A7J6WM48_THATH</name>
<feature type="domain" description="CCHC-type" evidence="4">
    <location>
        <begin position="593"/>
        <end position="608"/>
    </location>
</feature>
<dbReference type="InterPro" id="IPR000953">
    <property type="entry name" value="Chromo/chromo_shadow_dom"/>
</dbReference>
<dbReference type="InterPro" id="IPR016197">
    <property type="entry name" value="Chromo-like_dom_sf"/>
</dbReference>
<feature type="domain" description="Chromo" evidence="3">
    <location>
        <begin position="112"/>
        <end position="168"/>
    </location>
</feature>
<dbReference type="PROSITE" id="PS50013">
    <property type="entry name" value="CHROMO_2"/>
    <property type="match status" value="1"/>
</dbReference>
<dbReference type="InterPro" id="IPR001878">
    <property type="entry name" value="Znf_CCHC"/>
</dbReference>
<feature type="region of interest" description="Disordered" evidence="2">
    <location>
        <begin position="624"/>
        <end position="643"/>
    </location>
</feature>
<keyword evidence="1" id="KW-0862">Zinc</keyword>
<keyword evidence="1" id="KW-0863">Zinc-finger</keyword>
<dbReference type="EMBL" id="JABWDY010014619">
    <property type="protein sequence ID" value="KAF5197505.1"/>
    <property type="molecule type" value="Genomic_DNA"/>
</dbReference>
<evidence type="ECO:0000313" key="5">
    <source>
        <dbReference type="EMBL" id="KAF5197505.1"/>
    </source>
</evidence>
<dbReference type="OrthoDB" id="2020640at2759"/>
<proteinExistence type="predicted"/>
<dbReference type="GO" id="GO:0003676">
    <property type="term" value="F:nucleic acid binding"/>
    <property type="evidence" value="ECO:0007669"/>
    <property type="project" value="InterPro"/>
</dbReference>
<sequence>MASVQHRFKEQADKNRQPAPRYEIGDKVWLLLRNIKLDGQPSRKLAWQHAKYTVTKIISPEVVELNVTGKIHKKFHVSLLLPADSNPLPSQQIEDENPGPAIGSDNPDDEEYYVDKVLRCRTWKGERQALVKWTGYAKPEWTSLSNIQETEALEKWEHKWGSAESCNGPKLRILLPLFLLFTTYFMRFALPSDTESETIGTDNYSDQLSSDSFHSVDERIYILDSIMGNMNIDEADQSLSSATQQSFLGQDAQVNSTMSGLIDEMRTRDGIQKQEIANLRAEMAELISFIKDKAQIDPSVAHTTIPTIPTITAQANDILTQKKIVPIKWPPAYDHKNPSEWKTTYGILSYIYQRDVLERKIYQPADFFMDLYSQAVTGAAKIMITGAFQSMMDNGQMADALGLLKIMDNTFRDRNSEQNASALLHACKQFKDEALSSFLPRFQQLLSRSVITSAEDRHKLYELENALNQTTRNHLIGHVIPDTYLGFIEKLSVIGSQIEAVGLIKTRTYELGQTGTFDDGTRGIAGGKLLGSSWRNSQSGVATTITPARHNSPSTILETRDADGDIKMTGVNKVRARWVSKKELDRRRQAGVCIRCGTSGHKSPTCPQLAPLPPETALKSVNVVEKNSDSSLDDGADSEQLKD</sequence>
<protein>
    <submittedName>
        <fullName evidence="5">Retrovirus polyprotein</fullName>
    </submittedName>
</protein>
<evidence type="ECO:0000313" key="6">
    <source>
        <dbReference type="Proteomes" id="UP000554482"/>
    </source>
</evidence>
<evidence type="ECO:0000256" key="1">
    <source>
        <dbReference type="PROSITE-ProRule" id="PRU00047"/>
    </source>
</evidence>
<gene>
    <name evidence="5" type="ORF">FRX31_012907</name>
</gene>
<keyword evidence="1" id="KW-0479">Metal-binding</keyword>
<dbReference type="PROSITE" id="PS50158">
    <property type="entry name" value="ZF_CCHC"/>
    <property type="match status" value="1"/>
</dbReference>
<evidence type="ECO:0000259" key="4">
    <source>
        <dbReference type="PROSITE" id="PS50158"/>
    </source>
</evidence>
<dbReference type="SMART" id="SM00298">
    <property type="entry name" value="CHROMO"/>
    <property type="match status" value="1"/>
</dbReference>
<organism evidence="5 6">
    <name type="scientific">Thalictrum thalictroides</name>
    <name type="common">Rue-anemone</name>
    <name type="synonym">Anemone thalictroides</name>
    <dbReference type="NCBI Taxonomy" id="46969"/>
    <lineage>
        <taxon>Eukaryota</taxon>
        <taxon>Viridiplantae</taxon>
        <taxon>Streptophyta</taxon>
        <taxon>Embryophyta</taxon>
        <taxon>Tracheophyta</taxon>
        <taxon>Spermatophyta</taxon>
        <taxon>Magnoliopsida</taxon>
        <taxon>Ranunculales</taxon>
        <taxon>Ranunculaceae</taxon>
        <taxon>Thalictroideae</taxon>
        <taxon>Thalictrum</taxon>
    </lineage>
</organism>